<dbReference type="Gene3D" id="1.50.10.20">
    <property type="match status" value="1"/>
</dbReference>
<accession>A0AAE9Y6N5</accession>
<name>A0AAE9Y6N5_9ACTN</name>
<dbReference type="SUPFAM" id="SSF48239">
    <property type="entry name" value="Terpenoid cyclases/Protein prenyltransferases"/>
    <property type="match status" value="1"/>
</dbReference>
<evidence type="ECO:0000313" key="3">
    <source>
        <dbReference type="EMBL" id="WCO65234.1"/>
    </source>
</evidence>
<feature type="domain" description="DUF4214" evidence="2">
    <location>
        <begin position="483"/>
        <end position="533"/>
    </location>
</feature>
<evidence type="ECO:0000259" key="2">
    <source>
        <dbReference type="Pfam" id="PF13946"/>
    </source>
</evidence>
<dbReference type="RefSeq" id="WP_272734759.1">
    <property type="nucleotide sequence ID" value="NZ_CP116942.1"/>
</dbReference>
<feature type="domain" description="DUF4214" evidence="2">
    <location>
        <begin position="370"/>
        <end position="406"/>
    </location>
</feature>
<dbReference type="InterPro" id="IPR025282">
    <property type="entry name" value="DUF4214"/>
</dbReference>
<keyword evidence="4" id="KW-1185">Reference proteome</keyword>
<keyword evidence="1" id="KW-0732">Signal</keyword>
<dbReference type="AlphaFoldDB" id="A0AAE9Y6N5"/>
<dbReference type="KEGG" id="ima:PO878_12065"/>
<dbReference type="Proteomes" id="UP001216390">
    <property type="component" value="Chromosome"/>
</dbReference>
<protein>
    <submittedName>
        <fullName evidence="3">DUF4214 domain-containing protein</fullName>
    </submittedName>
</protein>
<evidence type="ECO:0000313" key="4">
    <source>
        <dbReference type="Proteomes" id="UP001216390"/>
    </source>
</evidence>
<dbReference type="Pfam" id="PF13946">
    <property type="entry name" value="DUF4214"/>
    <property type="match status" value="2"/>
</dbReference>
<proteinExistence type="predicted"/>
<dbReference type="EMBL" id="CP116942">
    <property type="protein sequence ID" value="WCO65234.1"/>
    <property type="molecule type" value="Genomic_DNA"/>
</dbReference>
<sequence length="588" mass="60030">MRTRTRLAGLAAATLAAVPLLAAPAGAAPTAPATPRASAEVDAATAWLASQQEADGGFELADFPGFETPDAVLALAAAGQPGPGWDEAAALAAVEAVTTDGNDALDAVDDWVDSVQGGDAATASAQAGKVIALVAAPLGLDPTDFDPSDDTAEPVDLVAALEAGAGGAGDFAGLPFGGRVFAAWAYGARGQLAPPALLSSIVASQQANGSFDFSGDPGGTGTDPDLTASVVIALTLADDASGPDTAPAVARAVLSLGLTQEWTGEWATAFDDGNPNSTSMVVLAAATLGGDPDAPCWRDAVDPRIAGLPYPSPTATLEARQQPDGHIAGPNDGFGLNTFATTQAVQALVAADGSWPYAGAGCTAPTVGANRRLVNAIYADLLGRLTDASGSAFWAGQLDSGALTPAQYARRLTGTGEYNRRVVDRLVAQYGLDGLEQPVLDGDERAILAAAVRDGRRYDAAAYLLGTQEYYDSTAPAFPAGPPTAESWVDAVYPVVVGRPADAAGRQWALGQLASGRSRQQVARTLLGSTEALRVLVTDTYHQLLRRDTDVAGRDFWVGEIRRGQSPERLVLLIAGSSEYVRKTGPAA</sequence>
<reference evidence="3" key="1">
    <citation type="submission" date="2023-01" db="EMBL/GenBank/DDBJ databases">
        <title>The diversity of Class Acidimicrobiia in South China Sea sediment environments and the proposal of Iamia marina sp. nov., a novel species of the genus Iamia.</title>
        <authorList>
            <person name="He Y."/>
            <person name="Tian X."/>
        </authorList>
    </citation>
    <scope>NUCLEOTIDE SEQUENCE</scope>
    <source>
        <strain evidence="3">DSM 19957</strain>
    </source>
</reference>
<evidence type="ECO:0000256" key="1">
    <source>
        <dbReference type="SAM" id="SignalP"/>
    </source>
</evidence>
<organism evidence="3 4">
    <name type="scientific">Iamia majanohamensis</name>
    <dbReference type="NCBI Taxonomy" id="467976"/>
    <lineage>
        <taxon>Bacteria</taxon>
        <taxon>Bacillati</taxon>
        <taxon>Actinomycetota</taxon>
        <taxon>Acidimicrobiia</taxon>
        <taxon>Acidimicrobiales</taxon>
        <taxon>Iamiaceae</taxon>
        <taxon>Iamia</taxon>
    </lineage>
</organism>
<dbReference type="InterPro" id="IPR008930">
    <property type="entry name" value="Terpenoid_cyclase/PrenylTrfase"/>
</dbReference>
<feature type="signal peptide" evidence="1">
    <location>
        <begin position="1"/>
        <end position="27"/>
    </location>
</feature>
<feature type="chain" id="PRO_5042283392" evidence="1">
    <location>
        <begin position="28"/>
        <end position="588"/>
    </location>
</feature>
<gene>
    <name evidence="3" type="ORF">PO878_12065</name>
</gene>
<dbReference type="SUPFAM" id="SSF81853">
    <property type="entry name" value="Family 10 polysaccharide lyase"/>
    <property type="match status" value="1"/>
</dbReference>